<keyword evidence="6 11" id="KW-0798">TonB box</keyword>
<sequence>MRKVLAVGIGLAWATAGQAQSGAATAPPQPLQPQESAASSVPLPRVTVTGRRPIDVGPMPGLMVTRDQIPANVQTATGQQIRASRALNLGDYMNQELQGVSVNDYQGNPFQLDVNYRGFTASPQVGTPQGLSVFFDGIRVNEPFGDVVNWDLIPTNAIERFDLFPGSNPLFGLNTLGGAISVRSKTGFSAPGLQGQLTAGAWGRRQLQLSGGANDGTLGGFFALTRFQEDGWRDDSPSRVNQLFGRGDWRGEAASAYASVLYADNRLVGNGLIPIDLYRQRAESVFTSPDEARNRVLQFSVGGQFDLSERANITAMAYHRDSRRRGLNGDIYAGFDDFGDRDISPDGVARNGATRGGGFTGPGVVEGTPIGLLTRTDLEQRSNGLSLQFNWNEERNAMMLGASLDRSRTRYDMFQRLGLIDAAHRVFAAPDQIDPDYYAAEFDVPGNNFDGTSTTRSLFFQDTFTPVPQVTLTAAARYNHTKVDNTLLTRSSAGQVPLHELREFRAPEYTDGQVFRRTRTQESFTYRSFNPSLGINWRPVQDLNLFGNLSRGARAPSVVELGCAFDPTPVERVPGTPSLGTAPRSLTGPGCSLPTALSADPYLPQIRATSGELGLRQRLTTDWDWNVSVFRTDLRNDIYFVGVGDGRSYFDTIGKTRRQGLELGLNGRMGPLDLRVNYSFTDATFQSRFYTLSPHNSTADFNQNSAYVGDTQVIGQDVLPTPNASLNRGYGTYRMIRIDPGARMPGIPAHALNLHVGWRVAPGWKLGLGMVARSMAYMRGNENNLHQGAGTDQEIGRYYCSQAGGCDFSGFSQLPVRTGRSFRNAGKVPGYAVFNFDASVEVSRGFTAFVQVTNLFDRKYFTAGRLGVNPFTPGTNGSNGPSGWNYNSSEWQNTSLVAPGAPRGVFVGFSWDLGTPAADR</sequence>
<evidence type="ECO:0000256" key="1">
    <source>
        <dbReference type="ARBA" id="ARBA00004571"/>
    </source>
</evidence>
<evidence type="ECO:0000259" key="14">
    <source>
        <dbReference type="Pfam" id="PF00593"/>
    </source>
</evidence>
<dbReference type="InterPro" id="IPR037066">
    <property type="entry name" value="Plug_dom_sf"/>
</dbReference>
<evidence type="ECO:0000256" key="11">
    <source>
        <dbReference type="RuleBase" id="RU003357"/>
    </source>
</evidence>
<name>A0ABY4S0Q7_AQUTE</name>
<keyword evidence="3 10" id="KW-0813">Transport</keyword>
<keyword evidence="8 16" id="KW-0675">Receptor</keyword>
<feature type="region of interest" description="Disordered" evidence="12">
    <location>
        <begin position="18"/>
        <end position="44"/>
    </location>
</feature>
<evidence type="ECO:0000256" key="4">
    <source>
        <dbReference type="ARBA" id="ARBA00022452"/>
    </source>
</evidence>
<evidence type="ECO:0000256" key="12">
    <source>
        <dbReference type="SAM" id="MobiDB-lite"/>
    </source>
</evidence>
<keyword evidence="5 10" id="KW-0812">Transmembrane</keyword>
<dbReference type="RefSeq" id="WP_250194824.1">
    <property type="nucleotide sequence ID" value="NZ_CP097635.1"/>
</dbReference>
<proteinExistence type="inferred from homology"/>
<dbReference type="Proteomes" id="UP001056201">
    <property type="component" value="Chromosome 1"/>
</dbReference>
<keyword evidence="9 10" id="KW-0998">Cell outer membrane</keyword>
<evidence type="ECO:0000256" key="9">
    <source>
        <dbReference type="ARBA" id="ARBA00023237"/>
    </source>
</evidence>
<comment type="subcellular location">
    <subcellularLocation>
        <location evidence="1 10">Cell outer membrane</location>
        <topology evidence="1 10">Multi-pass membrane protein</topology>
    </subcellularLocation>
</comment>
<dbReference type="InterPro" id="IPR039426">
    <property type="entry name" value="TonB-dep_rcpt-like"/>
</dbReference>
<evidence type="ECO:0000259" key="15">
    <source>
        <dbReference type="Pfam" id="PF07715"/>
    </source>
</evidence>
<organism evidence="16 17">
    <name type="scientific">Aquincola tertiaricarbonis</name>
    <dbReference type="NCBI Taxonomy" id="391953"/>
    <lineage>
        <taxon>Bacteria</taxon>
        <taxon>Pseudomonadati</taxon>
        <taxon>Pseudomonadota</taxon>
        <taxon>Betaproteobacteria</taxon>
        <taxon>Burkholderiales</taxon>
        <taxon>Sphaerotilaceae</taxon>
        <taxon>Aquincola</taxon>
    </lineage>
</organism>
<dbReference type="SUPFAM" id="SSF56935">
    <property type="entry name" value="Porins"/>
    <property type="match status" value="1"/>
</dbReference>
<evidence type="ECO:0000256" key="10">
    <source>
        <dbReference type="PROSITE-ProRule" id="PRU01360"/>
    </source>
</evidence>
<evidence type="ECO:0000256" key="2">
    <source>
        <dbReference type="ARBA" id="ARBA00009810"/>
    </source>
</evidence>
<evidence type="ECO:0000256" key="3">
    <source>
        <dbReference type="ARBA" id="ARBA00022448"/>
    </source>
</evidence>
<dbReference type="Pfam" id="PF07715">
    <property type="entry name" value="Plug"/>
    <property type="match status" value="1"/>
</dbReference>
<protein>
    <submittedName>
        <fullName evidence="16">TonB-dependent receptor</fullName>
    </submittedName>
</protein>
<evidence type="ECO:0000256" key="6">
    <source>
        <dbReference type="ARBA" id="ARBA00023077"/>
    </source>
</evidence>
<dbReference type="InterPro" id="IPR012910">
    <property type="entry name" value="Plug_dom"/>
</dbReference>
<keyword evidence="17" id="KW-1185">Reference proteome</keyword>
<keyword evidence="7 10" id="KW-0472">Membrane</keyword>
<feature type="domain" description="TonB-dependent receptor plug" evidence="15">
    <location>
        <begin position="67"/>
        <end position="179"/>
    </location>
</feature>
<evidence type="ECO:0000256" key="7">
    <source>
        <dbReference type="ARBA" id="ARBA00023136"/>
    </source>
</evidence>
<keyword evidence="4 10" id="KW-1134">Transmembrane beta strand</keyword>
<dbReference type="Gene3D" id="2.40.170.20">
    <property type="entry name" value="TonB-dependent receptor, beta-barrel domain"/>
    <property type="match status" value="1"/>
</dbReference>
<evidence type="ECO:0000256" key="5">
    <source>
        <dbReference type="ARBA" id="ARBA00022692"/>
    </source>
</evidence>
<reference evidence="16" key="1">
    <citation type="submission" date="2022-05" db="EMBL/GenBank/DDBJ databases">
        <title>An RpoN-dependent PEP-CTERM gene is involved in floc formation of an Aquincola tertiaricarbonis strain.</title>
        <authorList>
            <person name="Qiu D."/>
            <person name="Xia M."/>
        </authorList>
    </citation>
    <scope>NUCLEOTIDE SEQUENCE</scope>
    <source>
        <strain evidence="16">RN12</strain>
    </source>
</reference>
<dbReference type="PANTHER" id="PTHR30069:SF39">
    <property type="entry name" value="BLL6183 PROTEIN"/>
    <property type="match status" value="1"/>
</dbReference>
<dbReference type="PROSITE" id="PS52016">
    <property type="entry name" value="TONB_DEPENDENT_REC_3"/>
    <property type="match status" value="1"/>
</dbReference>
<dbReference type="InterPro" id="IPR036942">
    <property type="entry name" value="Beta-barrel_TonB_sf"/>
</dbReference>
<feature type="domain" description="TonB-dependent receptor-like beta-barrel" evidence="14">
    <location>
        <begin position="246"/>
        <end position="855"/>
    </location>
</feature>
<dbReference type="EMBL" id="CP097635">
    <property type="protein sequence ID" value="URI06562.1"/>
    <property type="molecule type" value="Genomic_DNA"/>
</dbReference>
<accession>A0ABY4S0Q7</accession>
<keyword evidence="13" id="KW-0732">Signal</keyword>
<evidence type="ECO:0000313" key="17">
    <source>
        <dbReference type="Proteomes" id="UP001056201"/>
    </source>
</evidence>
<feature type="chain" id="PRO_5046250165" evidence="13">
    <location>
        <begin position="20"/>
        <end position="920"/>
    </location>
</feature>
<evidence type="ECO:0000256" key="13">
    <source>
        <dbReference type="SAM" id="SignalP"/>
    </source>
</evidence>
<dbReference type="Pfam" id="PF00593">
    <property type="entry name" value="TonB_dep_Rec_b-barrel"/>
    <property type="match status" value="1"/>
</dbReference>
<comment type="similarity">
    <text evidence="2 10 11">Belongs to the TonB-dependent receptor family.</text>
</comment>
<evidence type="ECO:0000313" key="16">
    <source>
        <dbReference type="EMBL" id="URI06562.1"/>
    </source>
</evidence>
<evidence type="ECO:0000256" key="8">
    <source>
        <dbReference type="ARBA" id="ARBA00023170"/>
    </source>
</evidence>
<gene>
    <name evidence="16" type="ORF">MW290_11680</name>
</gene>
<dbReference type="PANTHER" id="PTHR30069">
    <property type="entry name" value="TONB-DEPENDENT OUTER MEMBRANE RECEPTOR"/>
    <property type="match status" value="1"/>
</dbReference>
<dbReference type="Gene3D" id="2.170.130.10">
    <property type="entry name" value="TonB-dependent receptor, plug domain"/>
    <property type="match status" value="1"/>
</dbReference>
<dbReference type="InterPro" id="IPR000531">
    <property type="entry name" value="Beta-barrel_TonB"/>
</dbReference>
<feature type="signal peptide" evidence="13">
    <location>
        <begin position="1"/>
        <end position="19"/>
    </location>
</feature>